<name>A0AAW2GEP2_9HYME</name>
<dbReference type="Proteomes" id="UP001430953">
    <property type="component" value="Unassembled WGS sequence"/>
</dbReference>
<reference evidence="1 2" key="1">
    <citation type="submission" date="2023-03" db="EMBL/GenBank/DDBJ databases">
        <title>High recombination rates correlate with genetic variation in Cardiocondyla obscurior ants.</title>
        <authorList>
            <person name="Errbii M."/>
        </authorList>
    </citation>
    <scope>NUCLEOTIDE SEQUENCE [LARGE SCALE GENOMIC DNA]</scope>
    <source>
        <strain evidence="1">Alpha-2009</strain>
        <tissue evidence="1">Whole body</tissue>
    </source>
</reference>
<proteinExistence type="predicted"/>
<accession>A0AAW2GEP2</accession>
<organism evidence="1 2">
    <name type="scientific">Cardiocondyla obscurior</name>
    <dbReference type="NCBI Taxonomy" id="286306"/>
    <lineage>
        <taxon>Eukaryota</taxon>
        <taxon>Metazoa</taxon>
        <taxon>Ecdysozoa</taxon>
        <taxon>Arthropoda</taxon>
        <taxon>Hexapoda</taxon>
        <taxon>Insecta</taxon>
        <taxon>Pterygota</taxon>
        <taxon>Neoptera</taxon>
        <taxon>Endopterygota</taxon>
        <taxon>Hymenoptera</taxon>
        <taxon>Apocrita</taxon>
        <taxon>Aculeata</taxon>
        <taxon>Formicoidea</taxon>
        <taxon>Formicidae</taxon>
        <taxon>Myrmicinae</taxon>
        <taxon>Cardiocondyla</taxon>
    </lineage>
</organism>
<protein>
    <submittedName>
        <fullName evidence="1">Uncharacterized protein</fullName>
    </submittedName>
</protein>
<sequence>MIFYYGWRRCGARVRFSHINQAACHLPMNQKNRDKKKKRKQKNKENTLLLPLGYTRVRSDTELGPYGANKRNNITLSQFVLETDAKAFSSGVEKQEASFAIYCGKAFRGVLSENILNSRL</sequence>
<gene>
    <name evidence="1" type="ORF">PUN28_004666</name>
</gene>
<comment type="caution">
    <text evidence="1">The sequence shown here is derived from an EMBL/GenBank/DDBJ whole genome shotgun (WGS) entry which is preliminary data.</text>
</comment>
<dbReference type="AlphaFoldDB" id="A0AAW2GEP2"/>
<dbReference type="EMBL" id="JADYXP020000004">
    <property type="protein sequence ID" value="KAL0125762.1"/>
    <property type="molecule type" value="Genomic_DNA"/>
</dbReference>
<evidence type="ECO:0000313" key="1">
    <source>
        <dbReference type="EMBL" id="KAL0125762.1"/>
    </source>
</evidence>
<keyword evidence="2" id="KW-1185">Reference proteome</keyword>
<evidence type="ECO:0000313" key="2">
    <source>
        <dbReference type="Proteomes" id="UP001430953"/>
    </source>
</evidence>